<organism evidence="6 7">
    <name type="scientific">Glaciibacter psychrotolerans</name>
    <dbReference type="NCBI Taxonomy" id="670054"/>
    <lineage>
        <taxon>Bacteria</taxon>
        <taxon>Bacillati</taxon>
        <taxon>Actinomycetota</taxon>
        <taxon>Actinomycetes</taxon>
        <taxon>Micrococcales</taxon>
        <taxon>Microbacteriaceae</taxon>
        <taxon>Glaciibacter</taxon>
    </lineage>
</organism>
<evidence type="ECO:0000313" key="6">
    <source>
        <dbReference type="EMBL" id="NYJ21090.1"/>
    </source>
</evidence>
<gene>
    <name evidence="6" type="ORF">HNR05_002881</name>
</gene>
<sequence>MSTPLARLGLSRTNSRVTWLSIVGIILVPLVVAGILIWSLWNPADRLHQVNAAIVNSDVPVTIDGQLVPLGRQLSAGLVGGGASGTATDAAASAGPSSTDSSFNYNWVLTDAGDAAAGLASGRFTAVVTIPKNFSAAATSFSGNAADAKKATIEVATSDKSRLVDDAISQVITTTAAGLVGNQITTSYLKNIYVGFNTLGDKLGEAASGATSLANGTSTLAGGAADLASGTAQLSAGASSLSSGVSQLSDGISALSGGLTQLQQQTADLPAQTSLLAQGADGVAAGIQQVNGVMSSQAVELQKQLATLTDIATAVCTPPVADPDVCTTVQQKVGEVATAVGTAAGTLSAVAASPQLPAGANQLAGGANQLADGMPALTAGIGQSASGAGALAEAGSAVSGGTADLATGVGTLATGAQGIADGASGVSSGVASLAAGLGTAAEQLPRYSESEQTHLADVVAQPVVTDNATGLSFGTTGVPFYAVLALWLGALASLIVLRAVPAQVLGSTKSSLSLAVRAWLPAALVGVVQSLFVTGILSTLVDLSLAGWLAFAGVAALIGVGFAATNQALNALLGGAGRFISMIVALVLIGTSIIATAPAALDDVMSFLPVQPAQDALRAIIADGGAGAGGAVVALLVWTVGALAVTTLAVARKRTVAVRHLVPAVAAA</sequence>
<keyword evidence="2 5" id="KW-0812">Transmembrane</keyword>
<feature type="transmembrane region" description="Helical" evidence="5">
    <location>
        <begin position="17"/>
        <end position="41"/>
    </location>
</feature>
<evidence type="ECO:0000313" key="7">
    <source>
        <dbReference type="Proteomes" id="UP000537260"/>
    </source>
</evidence>
<keyword evidence="3 5" id="KW-1133">Transmembrane helix</keyword>
<comment type="caution">
    <text evidence="6">The sequence shown here is derived from an EMBL/GenBank/DDBJ whole genome shotgun (WGS) entry which is preliminary data.</text>
</comment>
<dbReference type="RefSeq" id="WP_179579739.1">
    <property type="nucleotide sequence ID" value="NZ_JACCFM010000001.1"/>
</dbReference>
<evidence type="ECO:0000256" key="3">
    <source>
        <dbReference type="ARBA" id="ARBA00022989"/>
    </source>
</evidence>
<keyword evidence="7" id="KW-1185">Reference proteome</keyword>
<feature type="transmembrane region" description="Helical" evidence="5">
    <location>
        <begin position="545"/>
        <end position="564"/>
    </location>
</feature>
<feature type="transmembrane region" description="Helical" evidence="5">
    <location>
        <begin position="631"/>
        <end position="651"/>
    </location>
</feature>
<feature type="transmembrane region" description="Helical" evidence="5">
    <location>
        <begin position="518"/>
        <end position="539"/>
    </location>
</feature>
<evidence type="ECO:0000256" key="4">
    <source>
        <dbReference type="ARBA" id="ARBA00023136"/>
    </source>
</evidence>
<evidence type="ECO:0000256" key="5">
    <source>
        <dbReference type="SAM" id="Phobius"/>
    </source>
</evidence>
<name>A0A7Z0EGF8_9MICO</name>
<evidence type="ECO:0000256" key="1">
    <source>
        <dbReference type="ARBA" id="ARBA00004141"/>
    </source>
</evidence>
<dbReference type="PANTHER" id="PTHR43077:SF10">
    <property type="entry name" value="TRANSPORT PERMEASE PROTEIN"/>
    <property type="match status" value="1"/>
</dbReference>
<dbReference type="GO" id="GO:0016020">
    <property type="term" value="C:membrane"/>
    <property type="evidence" value="ECO:0007669"/>
    <property type="project" value="UniProtKB-SubCell"/>
</dbReference>
<accession>A0A7Z0EGF8</accession>
<dbReference type="Proteomes" id="UP000537260">
    <property type="component" value="Unassembled WGS sequence"/>
</dbReference>
<dbReference type="EMBL" id="JACCFM010000001">
    <property type="protein sequence ID" value="NYJ21090.1"/>
    <property type="molecule type" value="Genomic_DNA"/>
</dbReference>
<comment type="subcellular location">
    <subcellularLocation>
        <location evidence="1">Membrane</location>
        <topology evidence="1">Multi-pass membrane protein</topology>
    </subcellularLocation>
</comment>
<reference evidence="6 7" key="1">
    <citation type="submission" date="2020-07" db="EMBL/GenBank/DDBJ databases">
        <title>Sequencing the genomes of 1000 actinobacteria strains.</title>
        <authorList>
            <person name="Klenk H.-P."/>
        </authorList>
    </citation>
    <scope>NUCLEOTIDE SEQUENCE [LARGE SCALE GENOMIC DNA]</scope>
    <source>
        <strain evidence="6 7">LI1</strain>
    </source>
</reference>
<dbReference type="InterPro" id="IPR051328">
    <property type="entry name" value="T7SS_ABC-Transporter"/>
</dbReference>
<dbReference type="InterPro" id="IPR023908">
    <property type="entry name" value="xxxLxxG_rpt"/>
</dbReference>
<dbReference type="AlphaFoldDB" id="A0A7Z0EGF8"/>
<dbReference type="NCBIfam" id="TIGR03057">
    <property type="entry name" value="xxxLxxG_by_4"/>
    <property type="match status" value="2"/>
</dbReference>
<evidence type="ECO:0000256" key="2">
    <source>
        <dbReference type="ARBA" id="ARBA00022692"/>
    </source>
</evidence>
<feature type="transmembrane region" description="Helical" evidence="5">
    <location>
        <begin position="576"/>
        <end position="601"/>
    </location>
</feature>
<dbReference type="PANTHER" id="PTHR43077">
    <property type="entry name" value="TRANSPORT PERMEASE YVFS-RELATED"/>
    <property type="match status" value="1"/>
</dbReference>
<proteinExistence type="predicted"/>
<feature type="transmembrane region" description="Helical" evidence="5">
    <location>
        <begin position="478"/>
        <end position="497"/>
    </location>
</feature>
<keyword evidence="4 5" id="KW-0472">Membrane</keyword>
<protein>
    <submittedName>
        <fullName evidence="6">Putative membrane protein</fullName>
    </submittedName>
</protein>
<dbReference type="Gene3D" id="1.10.287.950">
    <property type="entry name" value="Methyl-accepting chemotaxis protein"/>
    <property type="match status" value="1"/>
</dbReference>